<evidence type="ECO:0000256" key="3">
    <source>
        <dbReference type="ARBA" id="ARBA00022741"/>
    </source>
</evidence>
<dbReference type="InterPro" id="IPR017871">
    <property type="entry name" value="ABC_transporter-like_CS"/>
</dbReference>
<gene>
    <name evidence="6" type="ORF">GCM10023351_07640</name>
</gene>
<dbReference type="Pfam" id="PF00005">
    <property type="entry name" value="ABC_tran"/>
    <property type="match status" value="2"/>
</dbReference>
<proteinExistence type="inferred from homology"/>
<dbReference type="PROSITE" id="PS50893">
    <property type="entry name" value="ABC_TRANSPORTER_2"/>
    <property type="match status" value="2"/>
</dbReference>
<evidence type="ECO:0000313" key="7">
    <source>
        <dbReference type="Proteomes" id="UP001501645"/>
    </source>
</evidence>
<dbReference type="NCBIfam" id="NF008453">
    <property type="entry name" value="PRK11308.1"/>
    <property type="match status" value="2"/>
</dbReference>
<dbReference type="EMBL" id="BAABKO010000001">
    <property type="protein sequence ID" value="GAA4766785.1"/>
    <property type="molecule type" value="Genomic_DNA"/>
</dbReference>
<protein>
    <submittedName>
        <fullName evidence="6">ABC transporter ATP-binding protein</fullName>
    </submittedName>
</protein>
<dbReference type="Gene3D" id="3.40.50.300">
    <property type="entry name" value="P-loop containing nucleotide triphosphate hydrolases"/>
    <property type="match status" value="2"/>
</dbReference>
<organism evidence="6 7">
    <name type="scientific">Microbacterium gilvum</name>
    <dbReference type="NCBI Taxonomy" id="1336204"/>
    <lineage>
        <taxon>Bacteria</taxon>
        <taxon>Bacillati</taxon>
        <taxon>Actinomycetota</taxon>
        <taxon>Actinomycetes</taxon>
        <taxon>Micrococcales</taxon>
        <taxon>Microbacteriaceae</taxon>
        <taxon>Microbacterium</taxon>
    </lineage>
</organism>
<feature type="domain" description="ABC transporter" evidence="5">
    <location>
        <begin position="273"/>
        <end position="513"/>
    </location>
</feature>
<dbReference type="PROSITE" id="PS00211">
    <property type="entry name" value="ABC_TRANSPORTER_1"/>
    <property type="match status" value="2"/>
</dbReference>
<dbReference type="SMART" id="SM00382">
    <property type="entry name" value="AAA"/>
    <property type="match status" value="2"/>
</dbReference>
<dbReference type="InterPro" id="IPR050319">
    <property type="entry name" value="ABC_transp_ATP-bind"/>
</dbReference>
<keyword evidence="2" id="KW-0813">Transport</keyword>
<dbReference type="PANTHER" id="PTHR43776:SF7">
    <property type="entry name" value="D,D-DIPEPTIDE TRANSPORT ATP-BINDING PROTEIN DDPF-RELATED"/>
    <property type="match status" value="1"/>
</dbReference>
<keyword evidence="4 6" id="KW-0067">ATP-binding</keyword>
<accession>A0ABP8ZUS8</accession>
<dbReference type="GO" id="GO:0005524">
    <property type="term" value="F:ATP binding"/>
    <property type="evidence" value="ECO:0007669"/>
    <property type="project" value="UniProtKB-KW"/>
</dbReference>
<evidence type="ECO:0000259" key="5">
    <source>
        <dbReference type="PROSITE" id="PS50893"/>
    </source>
</evidence>
<keyword evidence="3" id="KW-0547">Nucleotide-binding</keyword>
<sequence length="535" mass="57406">MTAILDVNDLTISYGDGAPALEAVSLSLGRGEVLAVVGESGSGKTTLARAVLGLLPGSASIAAGRIRFEELDLLASDQRQWRALRGRRLAYIPQDPATSLNPTRRVGAQVAETLIAHGLTDRRTAGRAAVKALQNAGLRDPERAARAWPHELSGGMRQRALIAGAFVGDPGLIIADEPTSALDTTVQRRVLDHLGGLVRERGTSMLLITHDLGVALERADRVAVMRRGHLIDVFAPDDLGVSELDPYVTELLDAVPSLAKAVHVEKIDRDPVLAVRGLVTRYRGGVTAVDGASFDVSRGMTTALVGESGSGKTTIARTVLGLIPASEGTIRFEGTDIDSLRGEERRQLRRRVQLVQQNPHSTFDPRIPIRRALAEPLKVFGLGTRQERQRRVDQLLDQVALARSLGDRLPHELSGGQLQRAAIARALALRPEVVVCDEPVSALDVSVQAQILRLLRELQDELGLTYLFITHDLGVVGEIAHDVVVLAAGRVVEHGPLASVFGTPQHEVTRELLAAAPGAPSARSLRDRPFGKEPA</sequence>
<keyword evidence="7" id="KW-1185">Reference proteome</keyword>
<evidence type="ECO:0000313" key="6">
    <source>
        <dbReference type="EMBL" id="GAA4766785.1"/>
    </source>
</evidence>
<dbReference type="InterPro" id="IPR003439">
    <property type="entry name" value="ABC_transporter-like_ATP-bd"/>
</dbReference>
<dbReference type="Proteomes" id="UP001501645">
    <property type="component" value="Unassembled WGS sequence"/>
</dbReference>
<feature type="domain" description="ABC transporter" evidence="5">
    <location>
        <begin position="5"/>
        <end position="252"/>
    </location>
</feature>
<comment type="similarity">
    <text evidence="1">Belongs to the ABC transporter superfamily.</text>
</comment>
<evidence type="ECO:0000256" key="1">
    <source>
        <dbReference type="ARBA" id="ARBA00005417"/>
    </source>
</evidence>
<evidence type="ECO:0000256" key="4">
    <source>
        <dbReference type="ARBA" id="ARBA00022840"/>
    </source>
</evidence>
<dbReference type="PANTHER" id="PTHR43776">
    <property type="entry name" value="TRANSPORT ATP-BINDING PROTEIN"/>
    <property type="match status" value="1"/>
</dbReference>
<dbReference type="RefSeq" id="WP_345436111.1">
    <property type="nucleotide sequence ID" value="NZ_BAABKO010000001.1"/>
</dbReference>
<comment type="caution">
    <text evidence="6">The sequence shown here is derived from an EMBL/GenBank/DDBJ whole genome shotgun (WGS) entry which is preliminary data.</text>
</comment>
<dbReference type="CDD" id="cd03257">
    <property type="entry name" value="ABC_NikE_OppD_transporters"/>
    <property type="match status" value="2"/>
</dbReference>
<dbReference type="InterPro" id="IPR003593">
    <property type="entry name" value="AAA+_ATPase"/>
</dbReference>
<name>A0ABP8ZUS8_9MICO</name>
<dbReference type="InterPro" id="IPR027417">
    <property type="entry name" value="P-loop_NTPase"/>
</dbReference>
<evidence type="ECO:0000256" key="2">
    <source>
        <dbReference type="ARBA" id="ARBA00022448"/>
    </source>
</evidence>
<dbReference type="SUPFAM" id="SSF52540">
    <property type="entry name" value="P-loop containing nucleoside triphosphate hydrolases"/>
    <property type="match status" value="2"/>
</dbReference>
<reference evidence="7" key="1">
    <citation type="journal article" date="2019" name="Int. J. Syst. Evol. Microbiol.">
        <title>The Global Catalogue of Microorganisms (GCM) 10K type strain sequencing project: providing services to taxonomists for standard genome sequencing and annotation.</title>
        <authorList>
            <consortium name="The Broad Institute Genomics Platform"/>
            <consortium name="The Broad Institute Genome Sequencing Center for Infectious Disease"/>
            <person name="Wu L."/>
            <person name="Ma J."/>
        </authorList>
    </citation>
    <scope>NUCLEOTIDE SEQUENCE [LARGE SCALE GENOMIC DNA]</scope>
    <source>
        <strain evidence="7">JCM 18537</strain>
    </source>
</reference>